<accession>V9R8Z2</accession>
<name>V9R8Z2_9RICK</name>
<dbReference type="HOGENOM" id="CLU_3373529_0_0_5"/>
<dbReference type="AlphaFoldDB" id="V9R8Z2"/>
<organism evidence="1 2">
    <name type="scientific">Ehrlichia muris AS145</name>
    <dbReference type="NCBI Taxonomy" id="1423892"/>
    <lineage>
        <taxon>Bacteria</taxon>
        <taxon>Pseudomonadati</taxon>
        <taxon>Pseudomonadota</taxon>
        <taxon>Alphaproteobacteria</taxon>
        <taxon>Rickettsiales</taxon>
        <taxon>Anaplasmataceae</taxon>
        <taxon>Ehrlichia</taxon>
    </lineage>
</organism>
<evidence type="ECO:0000313" key="1">
    <source>
        <dbReference type="EMBL" id="AHC39758.1"/>
    </source>
</evidence>
<dbReference type="Proteomes" id="UP000018689">
    <property type="component" value="Chromosome"/>
</dbReference>
<evidence type="ECO:0000313" key="2">
    <source>
        <dbReference type="Proteomes" id="UP000018689"/>
    </source>
</evidence>
<protein>
    <submittedName>
        <fullName evidence="1">Uncharacterized protein</fullName>
    </submittedName>
</protein>
<gene>
    <name evidence="1" type="ORF">EMUR_03905</name>
</gene>
<keyword evidence="2" id="KW-1185">Reference proteome</keyword>
<proteinExistence type="predicted"/>
<dbReference type="KEGG" id="emr:EMUR_03905"/>
<reference evidence="1 2" key="1">
    <citation type="journal article" date="2014" name="Genome Announc.">
        <title>Complete Genome Sequence of Ehrlichia muris Strain AS145T, a Model Monocytotropic Ehrlichia Strain.</title>
        <authorList>
            <person name="Thirumalapura N.R."/>
            <person name="Qin X."/>
            <person name="Kuriakose J.A."/>
            <person name="Walker D.H."/>
        </authorList>
    </citation>
    <scope>NUCLEOTIDE SEQUENCE [LARGE SCALE GENOMIC DNA]</scope>
    <source>
        <strain evidence="2">AS154</strain>
    </source>
</reference>
<sequence>MEFGCMLQDLIKFIVNVVVSVIPVKDFYFARRAF</sequence>
<dbReference type="EMBL" id="CP006917">
    <property type="protein sequence ID" value="AHC39758.1"/>
    <property type="molecule type" value="Genomic_DNA"/>
</dbReference>